<evidence type="ECO:0000313" key="1">
    <source>
        <dbReference type="EnsemblMetazoa" id="AMIN014725-PA"/>
    </source>
</evidence>
<dbReference type="AlphaFoldDB" id="A0A182WPY8"/>
<dbReference type="EnsemblMetazoa" id="AMIN014725-RA">
    <property type="protein sequence ID" value="AMIN014725-PA"/>
    <property type="gene ID" value="AMIN014725"/>
</dbReference>
<keyword evidence="2" id="KW-1185">Reference proteome</keyword>
<dbReference type="Proteomes" id="UP000075920">
    <property type="component" value="Unassembled WGS sequence"/>
</dbReference>
<sequence>MIVIRASVLKSVDEFSCLISLYPACAIVWCVFLRVHSTEGRAHVCVFNVLNGNPQ</sequence>
<name>A0A182WPY8_9DIPT</name>
<accession>A0A182WPY8</accession>
<evidence type="ECO:0000313" key="2">
    <source>
        <dbReference type="Proteomes" id="UP000075920"/>
    </source>
</evidence>
<organism evidence="1 2">
    <name type="scientific">Anopheles minimus</name>
    <dbReference type="NCBI Taxonomy" id="112268"/>
    <lineage>
        <taxon>Eukaryota</taxon>
        <taxon>Metazoa</taxon>
        <taxon>Ecdysozoa</taxon>
        <taxon>Arthropoda</taxon>
        <taxon>Hexapoda</taxon>
        <taxon>Insecta</taxon>
        <taxon>Pterygota</taxon>
        <taxon>Neoptera</taxon>
        <taxon>Endopterygota</taxon>
        <taxon>Diptera</taxon>
        <taxon>Nematocera</taxon>
        <taxon>Culicoidea</taxon>
        <taxon>Culicidae</taxon>
        <taxon>Anophelinae</taxon>
        <taxon>Anopheles</taxon>
    </lineage>
</organism>
<reference evidence="1" key="2">
    <citation type="submission" date="2020-05" db="UniProtKB">
        <authorList>
            <consortium name="EnsemblMetazoa"/>
        </authorList>
    </citation>
    <scope>IDENTIFICATION</scope>
    <source>
        <strain evidence="1">MINIMUS1</strain>
    </source>
</reference>
<proteinExistence type="predicted"/>
<reference evidence="2" key="1">
    <citation type="submission" date="2013-03" db="EMBL/GenBank/DDBJ databases">
        <title>The Genome Sequence of Anopheles minimus MINIMUS1.</title>
        <authorList>
            <consortium name="The Broad Institute Genomics Platform"/>
            <person name="Neafsey D.E."/>
            <person name="Walton C."/>
            <person name="Walker B."/>
            <person name="Young S.K."/>
            <person name="Zeng Q."/>
            <person name="Gargeya S."/>
            <person name="Fitzgerald M."/>
            <person name="Haas B."/>
            <person name="Abouelleil A."/>
            <person name="Allen A.W."/>
            <person name="Alvarado L."/>
            <person name="Arachchi H.M."/>
            <person name="Berlin A.M."/>
            <person name="Chapman S.B."/>
            <person name="Gainer-Dewar J."/>
            <person name="Goldberg J."/>
            <person name="Griggs A."/>
            <person name="Gujja S."/>
            <person name="Hansen M."/>
            <person name="Howarth C."/>
            <person name="Imamovic A."/>
            <person name="Ireland A."/>
            <person name="Larimer J."/>
            <person name="McCowan C."/>
            <person name="Murphy C."/>
            <person name="Pearson M."/>
            <person name="Poon T.W."/>
            <person name="Priest M."/>
            <person name="Roberts A."/>
            <person name="Saif S."/>
            <person name="Shea T."/>
            <person name="Sisk P."/>
            <person name="Sykes S."/>
            <person name="Wortman J."/>
            <person name="Nusbaum C."/>
            <person name="Birren B."/>
        </authorList>
    </citation>
    <scope>NUCLEOTIDE SEQUENCE [LARGE SCALE GENOMIC DNA]</scope>
    <source>
        <strain evidence="2">MINIMUS1</strain>
    </source>
</reference>
<protein>
    <submittedName>
        <fullName evidence="1">Uncharacterized protein</fullName>
    </submittedName>
</protein>
<dbReference type="VEuPathDB" id="VectorBase:AMIN014725"/>